<evidence type="ECO:0000313" key="10">
    <source>
        <dbReference type="Proteomes" id="UP000188912"/>
    </source>
</evidence>
<feature type="domain" description="Peptidase M48" evidence="8">
    <location>
        <begin position="51"/>
        <end position="249"/>
    </location>
</feature>
<keyword evidence="3" id="KW-0479">Metal-binding</keyword>
<sequence length="473" mass="51111">MIKQLCRAGKAEVAVLYRSVLLRIFFIALLAFQPLLPVSAQAQGRRIPLIRDAEIEALVADYARPVLKAAKLRTNIEVILVNDRSFNAFVDGQRIFVNIGALMQAETPNEIIGVIAHEVGHLAGGHQQRMREQLKKAQTLSVIGMLVGIGAAATGAASGNGDAGAAGSGIVAGSSELAMRSLLHYQRSEETAADRSAIVYLDRTGQSAKGMLTTFERFSNALSFSGTRVDPYRVSHPLPRDRIATLEALAKKSPHFNKKDPAGLQRRHDMVRAKIVANYGNLGGLRRMFAADPRGLPARYGEAILAAESGSPQIALGKVRALVSEQPQNPYFQELLGDTLIRANDPTAAAAAYKKAAAFDKRNSSILRISYGRALLLSGGRNNAAQAVNEIKSGLRHEPEFAAGYRILAMAYGQLGKTGPADLAMADMHYYSGAYGQARVFAVRAQKNLARNSADWLRAQDILNVTEKGGRRR</sequence>
<gene>
    <name evidence="9" type="ORF">BHV28_10940</name>
</gene>
<comment type="cofactor">
    <cofactor evidence="1">
        <name>Zn(2+)</name>
        <dbReference type="ChEBI" id="CHEBI:29105"/>
    </cofactor>
</comment>
<evidence type="ECO:0000256" key="7">
    <source>
        <dbReference type="SAM" id="Phobius"/>
    </source>
</evidence>
<evidence type="ECO:0000256" key="3">
    <source>
        <dbReference type="ARBA" id="ARBA00022723"/>
    </source>
</evidence>
<name>A0A1U9JV78_9HYPH</name>
<keyword evidence="6" id="KW-0482">Metalloprotease</keyword>
<evidence type="ECO:0000256" key="4">
    <source>
        <dbReference type="ARBA" id="ARBA00022801"/>
    </source>
</evidence>
<dbReference type="AlphaFoldDB" id="A0A1U9JV78"/>
<dbReference type="STRING" id="1902579.BHV28_10940"/>
<evidence type="ECO:0000256" key="1">
    <source>
        <dbReference type="ARBA" id="ARBA00001947"/>
    </source>
</evidence>
<dbReference type="GO" id="GO:0004222">
    <property type="term" value="F:metalloendopeptidase activity"/>
    <property type="evidence" value="ECO:0007669"/>
    <property type="project" value="InterPro"/>
</dbReference>
<reference evidence="9 10" key="1">
    <citation type="journal article" date="2010" name="Science">
        <title>Genomic comparison of the ants Camponotus floridanus and Harpegnathos saltator.</title>
        <authorList>
            <person name="Bonasio R."/>
            <person name="Zhang G."/>
            <person name="Ye C."/>
            <person name="Mutti N.S."/>
            <person name="Fang X."/>
            <person name="Qin N."/>
            <person name="Donahue G."/>
            <person name="Yang P."/>
            <person name="Li Q."/>
            <person name="Li C."/>
            <person name="Zhang P."/>
            <person name="Huang Z."/>
            <person name="Berger S.L."/>
            <person name="Reinberg D."/>
            <person name="Wang J."/>
            <person name="Liebig J."/>
        </authorList>
    </citation>
    <scope>NUCLEOTIDE SEQUENCE [LARGE SCALE GENOMIC DNA]</scope>
    <source>
        <strain evidence="9 10">Hsal</strain>
    </source>
</reference>
<evidence type="ECO:0000256" key="5">
    <source>
        <dbReference type="ARBA" id="ARBA00022833"/>
    </source>
</evidence>
<dbReference type="EMBL" id="CP017315">
    <property type="protein sequence ID" value="AQS41782.1"/>
    <property type="molecule type" value="Genomic_DNA"/>
</dbReference>
<feature type="transmembrane region" description="Helical" evidence="7">
    <location>
        <begin position="20"/>
        <end position="40"/>
    </location>
</feature>
<reference evidence="9 10" key="2">
    <citation type="journal article" date="2016" name="Sci. Rep.">
        <title>The genome of Rhizobiales bacteria in predatory ants reveals urease gene functions but no genes for nitrogen fixation.</title>
        <authorList>
            <person name="Neuvonen M.M."/>
            <person name="Tamarit D."/>
            <person name="Naslund K."/>
            <person name="Liebig J."/>
            <person name="Feldhaar H."/>
            <person name="Moran N.A."/>
            <person name="Guy L."/>
            <person name="Andersson S.G."/>
        </authorList>
    </citation>
    <scope>NUCLEOTIDE SEQUENCE [LARGE SCALE GENOMIC DNA]</scope>
    <source>
        <strain evidence="9 10">Hsal</strain>
    </source>
</reference>
<dbReference type="Proteomes" id="UP000188912">
    <property type="component" value="Chromosome"/>
</dbReference>
<keyword evidence="7" id="KW-1133">Transmembrane helix</keyword>
<accession>A0A1U9JV78</accession>
<evidence type="ECO:0000256" key="2">
    <source>
        <dbReference type="ARBA" id="ARBA00022670"/>
    </source>
</evidence>
<protein>
    <submittedName>
        <fullName evidence="9">Peptidase</fullName>
    </submittedName>
</protein>
<dbReference type="Pfam" id="PF01435">
    <property type="entry name" value="Peptidase_M48"/>
    <property type="match status" value="1"/>
</dbReference>
<dbReference type="Gene3D" id="3.30.2010.10">
    <property type="entry name" value="Metalloproteases ('zincins'), catalytic domain"/>
    <property type="match status" value="1"/>
</dbReference>
<keyword evidence="10" id="KW-1185">Reference proteome</keyword>
<dbReference type="PANTHER" id="PTHR22726:SF1">
    <property type="entry name" value="METALLOENDOPEPTIDASE OMA1, MITOCHONDRIAL"/>
    <property type="match status" value="1"/>
</dbReference>
<evidence type="ECO:0000313" key="9">
    <source>
        <dbReference type="EMBL" id="AQS41782.1"/>
    </source>
</evidence>
<keyword evidence="7" id="KW-0812">Transmembrane</keyword>
<dbReference type="Gene3D" id="1.25.40.10">
    <property type="entry name" value="Tetratricopeptide repeat domain"/>
    <property type="match status" value="1"/>
</dbReference>
<dbReference type="SUPFAM" id="SSF48452">
    <property type="entry name" value="TPR-like"/>
    <property type="match status" value="1"/>
</dbReference>
<dbReference type="GO" id="GO:0046872">
    <property type="term" value="F:metal ion binding"/>
    <property type="evidence" value="ECO:0007669"/>
    <property type="project" value="UniProtKB-KW"/>
</dbReference>
<dbReference type="CDD" id="cd07324">
    <property type="entry name" value="M48C_Oma1-like"/>
    <property type="match status" value="1"/>
</dbReference>
<keyword evidence="7" id="KW-0472">Membrane</keyword>
<dbReference type="InterPro" id="IPR011990">
    <property type="entry name" value="TPR-like_helical_dom_sf"/>
</dbReference>
<organism evidence="9 10">
    <name type="scientific">Candidatus Tokpelaia hoelldobleri</name>
    <dbReference type="NCBI Taxonomy" id="1902579"/>
    <lineage>
        <taxon>Bacteria</taxon>
        <taxon>Pseudomonadati</taxon>
        <taxon>Pseudomonadota</taxon>
        <taxon>Alphaproteobacteria</taxon>
        <taxon>Hyphomicrobiales</taxon>
        <taxon>Candidatus Tokpelaia</taxon>
    </lineage>
</organism>
<evidence type="ECO:0000256" key="6">
    <source>
        <dbReference type="ARBA" id="ARBA00023049"/>
    </source>
</evidence>
<dbReference type="GO" id="GO:0016020">
    <property type="term" value="C:membrane"/>
    <property type="evidence" value="ECO:0007669"/>
    <property type="project" value="TreeGrafter"/>
</dbReference>
<evidence type="ECO:0000259" key="8">
    <source>
        <dbReference type="Pfam" id="PF01435"/>
    </source>
</evidence>
<keyword evidence="5" id="KW-0862">Zinc</keyword>
<dbReference type="KEGG" id="thd:BHV28_10940"/>
<keyword evidence="4" id="KW-0378">Hydrolase</keyword>
<keyword evidence="2" id="KW-0645">Protease</keyword>
<dbReference type="PANTHER" id="PTHR22726">
    <property type="entry name" value="METALLOENDOPEPTIDASE OMA1"/>
    <property type="match status" value="1"/>
</dbReference>
<dbReference type="InterPro" id="IPR001915">
    <property type="entry name" value="Peptidase_M48"/>
</dbReference>
<dbReference type="InterPro" id="IPR051156">
    <property type="entry name" value="Mito/Outer_Membr_Metalloprot"/>
</dbReference>
<dbReference type="GO" id="GO:0051603">
    <property type="term" value="P:proteolysis involved in protein catabolic process"/>
    <property type="evidence" value="ECO:0007669"/>
    <property type="project" value="TreeGrafter"/>
</dbReference>
<proteinExistence type="predicted"/>